<protein>
    <submittedName>
        <fullName evidence="2">Uncharacterized protein</fullName>
    </submittedName>
</protein>
<dbReference type="EMBL" id="JQIF01000007">
    <property type="protein sequence ID" value="KGJ54841.1"/>
    <property type="molecule type" value="Genomic_DNA"/>
</dbReference>
<accession>A0A099IBC3</accession>
<keyword evidence="1" id="KW-0812">Transmembrane</keyword>
<evidence type="ECO:0000256" key="1">
    <source>
        <dbReference type="SAM" id="Phobius"/>
    </source>
</evidence>
<sequence length="261" mass="31062">MSEIHLETWKHAGILYKNPSCTAHLYEQENKKYRVFCIAQEQLQRPLIYLCMEYELLYGFYKGSFCLIEPYQEACSLADWLKEFHTIQERIIICRSLVFEIMRRKLPERLCDLTLDIYSIGITPEKDVVLFLNPNFSHLQHPLHTTCVYRTSRLLADILSQAKETRRLHQYQNPKQYQDFVKKVAQRDYHDYAQLMNDLVHLEDAFILKKRNWSFLIRVCCIIMAGIGILALCGIGIYKYMEWSERTYDGLLRIGEERMDP</sequence>
<gene>
    <name evidence="2" type="ORF">CIAN88_01470</name>
</gene>
<dbReference type="RefSeq" id="WP_044903553.1">
    <property type="nucleotide sequence ID" value="NZ_JQIF01000007.1"/>
</dbReference>
<dbReference type="Proteomes" id="UP000030008">
    <property type="component" value="Unassembled WGS sequence"/>
</dbReference>
<keyword evidence="1" id="KW-0472">Membrane</keyword>
<organism evidence="2 3">
    <name type="scientific">Clostridium innocuum</name>
    <dbReference type="NCBI Taxonomy" id="1522"/>
    <lineage>
        <taxon>Bacteria</taxon>
        <taxon>Bacillati</taxon>
        <taxon>Bacillota</taxon>
        <taxon>Clostridia</taxon>
        <taxon>Eubacteriales</taxon>
        <taxon>Clostridiaceae</taxon>
        <taxon>Clostridium</taxon>
    </lineage>
</organism>
<feature type="transmembrane region" description="Helical" evidence="1">
    <location>
        <begin position="215"/>
        <end position="238"/>
    </location>
</feature>
<dbReference type="AlphaFoldDB" id="A0A099IBC3"/>
<keyword evidence="1" id="KW-1133">Transmembrane helix</keyword>
<proteinExistence type="predicted"/>
<evidence type="ECO:0000313" key="2">
    <source>
        <dbReference type="EMBL" id="KGJ54841.1"/>
    </source>
</evidence>
<evidence type="ECO:0000313" key="3">
    <source>
        <dbReference type="Proteomes" id="UP000030008"/>
    </source>
</evidence>
<comment type="caution">
    <text evidence="2">The sequence shown here is derived from an EMBL/GenBank/DDBJ whole genome shotgun (WGS) entry which is preliminary data.</text>
</comment>
<reference evidence="2 3" key="1">
    <citation type="submission" date="2014-08" db="EMBL/GenBank/DDBJ databases">
        <title>Clostridium innocuum, an unnegligible vancomycin-resistant pathogen causing extra-intestinal infections.</title>
        <authorList>
            <person name="Feng Y."/>
            <person name="Chiu C.-H."/>
        </authorList>
    </citation>
    <scope>NUCLEOTIDE SEQUENCE [LARGE SCALE GENOMIC DNA]</scope>
    <source>
        <strain evidence="2 3">AN88</strain>
    </source>
</reference>
<name>A0A099IBC3_CLOIN</name>